<evidence type="ECO:0000313" key="1">
    <source>
        <dbReference type="EMBL" id="TLQ41430.1"/>
    </source>
</evidence>
<dbReference type="RefSeq" id="WP_138404509.1">
    <property type="nucleotide sequence ID" value="NZ_VBSP01000017.1"/>
</dbReference>
<name>A0A5R9DUY0_9LACT</name>
<reference evidence="1 2" key="1">
    <citation type="submission" date="2019-05" db="EMBL/GenBank/DDBJ databases">
        <title>The metagenome of a microbial culture collection derived from dairy environment covers the genomic content of the human microbiome.</title>
        <authorList>
            <person name="Roder T."/>
            <person name="Wuthrich D."/>
            <person name="Sattari Z."/>
            <person name="Von Ah U."/>
            <person name="Bar C."/>
            <person name="Ronchi F."/>
            <person name="Macpherson A.J."/>
            <person name="Ganal-Vonarburg S.C."/>
            <person name="Bruggmann R."/>
            <person name="Vergeres G."/>
        </authorList>
    </citation>
    <scope>NUCLEOTIDE SEQUENCE [LARGE SCALE GENOMIC DNA]</scope>
    <source>
        <strain evidence="1 2">FAM 24227</strain>
    </source>
</reference>
<gene>
    <name evidence="1" type="ORF">FEZ33_06040</name>
</gene>
<organism evidence="1 2">
    <name type="scientific">Ruoffia tabacinasalis</name>
    <dbReference type="NCBI Taxonomy" id="87458"/>
    <lineage>
        <taxon>Bacteria</taxon>
        <taxon>Bacillati</taxon>
        <taxon>Bacillota</taxon>
        <taxon>Bacilli</taxon>
        <taxon>Lactobacillales</taxon>
        <taxon>Aerococcaceae</taxon>
        <taxon>Ruoffia</taxon>
    </lineage>
</organism>
<comment type="caution">
    <text evidence="1">The sequence shown here is derived from an EMBL/GenBank/DDBJ whole genome shotgun (WGS) entry which is preliminary data.</text>
</comment>
<dbReference type="InterPro" id="IPR011990">
    <property type="entry name" value="TPR-like_helical_dom_sf"/>
</dbReference>
<dbReference type="EMBL" id="VBSP01000017">
    <property type="protein sequence ID" value="TLQ41430.1"/>
    <property type="molecule type" value="Genomic_DNA"/>
</dbReference>
<sequence>MSFGNDDNIFRALQQFIDQYGDEFENIEKAIEAFMSFYNKGNLENEIESTPEMESSELLELSMSIDDEKQRKALLREAIELWPENWNAHLELIEGSLVEQIEQIRKLEITAFHKWEETDQVGWINYEERPYLRLKFMLAVILFKQGLLEEALEHFENLYEIDEMDSLGARYYIMSIYCRTYDFESAYELFSDVPYPASEDDRMIIPLLVVAVLTNNLTYAKDLFLDLEEANDNLFQLFMDDSWPMDLILGFGEVDHFQMNSFESIAVALNDILPVVVSSEYLFDWMLEEYEAAEPHERVNLNEKVISFTGASKQYRAQTNPFTYKSYLEIPVLADVVHNAAVTLQEMGLVKVEDFSAYTEKELLAVKHIGPQTIKQLKANGVKFKKK</sequence>
<proteinExistence type="predicted"/>
<evidence type="ECO:0000313" key="2">
    <source>
        <dbReference type="Proteomes" id="UP000306420"/>
    </source>
</evidence>
<dbReference type="AlphaFoldDB" id="A0A5R9DUY0"/>
<dbReference type="Proteomes" id="UP000306420">
    <property type="component" value="Unassembled WGS sequence"/>
</dbReference>
<accession>A0A5R9DUY0</accession>
<dbReference type="OrthoDB" id="6399948at2"/>
<protein>
    <submittedName>
        <fullName evidence="1">Uncharacterized protein</fullName>
    </submittedName>
</protein>
<dbReference type="Gene3D" id="1.25.40.10">
    <property type="entry name" value="Tetratricopeptide repeat domain"/>
    <property type="match status" value="1"/>
</dbReference>
<dbReference type="SUPFAM" id="SSF48452">
    <property type="entry name" value="TPR-like"/>
    <property type="match status" value="1"/>
</dbReference>